<evidence type="ECO:0000256" key="1">
    <source>
        <dbReference type="ARBA" id="ARBA00004651"/>
    </source>
</evidence>
<evidence type="ECO:0000256" key="4">
    <source>
        <dbReference type="ARBA" id="ARBA00022801"/>
    </source>
</evidence>
<evidence type="ECO:0000256" key="2">
    <source>
        <dbReference type="ARBA" id="ARBA00022475"/>
    </source>
</evidence>
<feature type="domain" description="Phosphatidic acid phosphatase type 2/haloperoxidase" evidence="9">
    <location>
        <begin position="108"/>
        <end position="211"/>
    </location>
</feature>
<dbReference type="OrthoDB" id="5289372at2"/>
<name>A0A1T5IS75_9MICO</name>
<feature type="transmembrane region" description="Helical" evidence="8">
    <location>
        <begin position="80"/>
        <end position="101"/>
    </location>
</feature>
<evidence type="ECO:0000259" key="9">
    <source>
        <dbReference type="SMART" id="SM00014"/>
    </source>
</evidence>
<dbReference type="AlphaFoldDB" id="A0A1T5IS75"/>
<evidence type="ECO:0000313" key="11">
    <source>
        <dbReference type="Proteomes" id="UP000190857"/>
    </source>
</evidence>
<comment type="subcellular location">
    <subcellularLocation>
        <location evidence="1">Cell membrane</location>
        <topology evidence="1">Multi-pass membrane protein</topology>
    </subcellularLocation>
</comment>
<keyword evidence="11" id="KW-1185">Reference proteome</keyword>
<gene>
    <name evidence="10" type="ORF">SAMN06309945_0797</name>
</gene>
<dbReference type="GO" id="GO:0016787">
    <property type="term" value="F:hydrolase activity"/>
    <property type="evidence" value="ECO:0007669"/>
    <property type="project" value="UniProtKB-KW"/>
</dbReference>
<feature type="region of interest" description="Disordered" evidence="7">
    <location>
        <begin position="222"/>
        <end position="252"/>
    </location>
</feature>
<evidence type="ECO:0000256" key="8">
    <source>
        <dbReference type="SAM" id="Phobius"/>
    </source>
</evidence>
<dbReference type="InterPro" id="IPR000326">
    <property type="entry name" value="PAP2/HPO"/>
</dbReference>
<dbReference type="Pfam" id="PF01569">
    <property type="entry name" value="PAP2"/>
    <property type="match status" value="1"/>
</dbReference>
<dbReference type="SMART" id="SM00014">
    <property type="entry name" value="acidPPc"/>
    <property type="match status" value="1"/>
</dbReference>
<keyword evidence="5 8" id="KW-1133">Transmembrane helix</keyword>
<dbReference type="RefSeq" id="WP_079726966.1">
    <property type="nucleotide sequence ID" value="NZ_FUZP01000001.1"/>
</dbReference>
<keyword evidence="6 8" id="KW-0472">Membrane</keyword>
<dbReference type="CDD" id="cd03392">
    <property type="entry name" value="PAP2_like_2"/>
    <property type="match status" value="1"/>
</dbReference>
<feature type="transmembrane region" description="Helical" evidence="8">
    <location>
        <begin position="170"/>
        <end position="190"/>
    </location>
</feature>
<keyword evidence="3 8" id="KW-0812">Transmembrane</keyword>
<proteinExistence type="predicted"/>
<keyword evidence="2" id="KW-1003">Cell membrane</keyword>
<sequence length="252" mass="26664">MPRDIAARIGESNATPTERHLSRRWPIISGALALLIAGLIVPLVLSRNGDLPFGFDTQFLDEMIENRGPVLDFFAHGMDFLGGGVVGIYVVPLAIIAVLLIIRRPWAAIFFTISTVLSAGAVQLIKNVVGRPRPEDMLVTSDYGSFPSGHTANAATLAVALGIIFPKVWVWIAGLFYTVLMLLSRTYLGAHWLSDTLGGLLIGVGVALIVWAPFATRLRGEPIPRASSGGPTGSAPDAATPASGPATDSTAR</sequence>
<dbReference type="PANTHER" id="PTHR14969:SF62">
    <property type="entry name" value="DECAPRENYLPHOSPHORYL-5-PHOSPHORIBOSE PHOSPHATASE RV3807C-RELATED"/>
    <property type="match status" value="1"/>
</dbReference>
<dbReference type="Gene3D" id="1.20.144.10">
    <property type="entry name" value="Phosphatidic acid phosphatase type 2/haloperoxidase"/>
    <property type="match status" value="2"/>
</dbReference>
<evidence type="ECO:0000256" key="6">
    <source>
        <dbReference type="ARBA" id="ARBA00023136"/>
    </source>
</evidence>
<feature type="transmembrane region" description="Helical" evidence="8">
    <location>
        <begin position="25"/>
        <end position="45"/>
    </location>
</feature>
<dbReference type="STRING" id="123320.SAMN06309945_0797"/>
<dbReference type="Proteomes" id="UP000190857">
    <property type="component" value="Unassembled WGS sequence"/>
</dbReference>
<keyword evidence="4" id="KW-0378">Hydrolase</keyword>
<reference evidence="10 11" key="1">
    <citation type="submission" date="2017-02" db="EMBL/GenBank/DDBJ databases">
        <authorList>
            <person name="Peterson S.W."/>
        </authorList>
    </citation>
    <scope>NUCLEOTIDE SEQUENCE [LARGE SCALE GENOMIC DNA]</scope>
    <source>
        <strain evidence="10 11">VKM Ac-2059</strain>
    </source>
</reference>
<evidence type="ECO:0000256" key="7">
    <source>
        <dbReference type="SAM" id="MobiDB-lite"/>
    </source>
</evidence>
<dbReference type="InterPro" id="IPR036938">
    <property type="entry name" value="PAP2/HPO_sf"/>
</dbReference>
<dbReference type="SUPFAM" id="SSF48317">
    <property type="entry name" value="Acid phosphatase/Vanadium-dependent haloperoxidase"/>
    <property type="match status" value="1"/>
</dbReference>
<dbReference type="PANTHER" id="PTHR14969">
    <property type="entry name" value="SPHINGOSINE-1-PHOSPHATE PHOSPHOHYDROLASE"/>
    <property type="match status" value="1"/>
</dbReference>
<organism evidence="10 11">
    <name type="scientific">Okibacterium fritillariae</name>
    <dbReference type="NCBI Taxonomy" id="123320"/>
    <lineage>
        <taxon>Bacteria</taxon>
        <taxon>Bacillati</taxon>
        <taxon>Actinomycetota</taxon>
        <taxon>Actinomycetes</taxon>
        <taxon>Micrococcales</taxon>
        <taxon>Microbacteriaceae</taxon>
        <taxon>Okibacterium</taxon>
    </lineage>
</organism>
<evidence type="ECO:0000256" key="5">
    <source>
        <dbReference type="ARBA" id="ARBA00022989"/>
    </source>
</evidence>
<feature type="transmembrane region" description="Helical" evidence="8">
    <location>
        <begin position="196"/>
        <end position="215"/>
    </location>
</feature>
<dbReference type="EMBL" id="FUZP01000001">
    <property type="protein sequence ID" value="SKC41965.1"/>
    <property type="molecule type" value="Genomic_DNA"/>
</dbReference>
<protein>
    <submittedName>
        <fullName evidence="10">Undecaprenyl-diphosphatase</fullName>
    </submittedName>
</protein>
<accession>A0A1T5IS75</accession>
<evidence type="ECO:0000313" key="10">
    <source>
        <dbReference type="EMBL" id="SKC41965.1"/>
    </source>
</evidence>
<evidence type="ECO:0000256" key="3">
    <source>
        <dbReference type="ARBA" id="ARBA00022692"/>
    </source>
</evidence>
<dbReference type="GO" id="GO:0005886">
    <property type="term" value="C:plasma membrane"/>
    <property type="evidence" value="ECO:0007669"/>
    <property type="project" value="UniProtKB-SubCell"/>
</dbReference>